<dbReference type="PANTHER" id="PTHR43133:SF62">
    <property type="entry name" value="RNA POLYMERASE SIGMA FACTOR SIGZ"/>
    <property type="match status" value="1"/>
</dbReference>
<feature type="domain" description="RNA polymerase sigma-70 region 2" evidence="6">
    <location>
        <begin position="8"/>
        <end position="72"/>
    </location>
</feature>
<protein>
    <recommendedName>
        <fullName evidence="5">RNA polymerase sigma factor SigZ</fullName>
    </recommendedName>
</protein>
<organism evidence="8 9">
    <name type="scientific">Paenibacillus sedimenti</name>
    <dbReference type="NCBI Taxonomy" id="2770274"/>
    <lineage>
        <taxon>Bacteria</taxon>
        <taxon>Bacillati</taxon>
        <taxon>Bacillota</taxon>
        <taxon>Bacilli</taxon>
        <taxon>Bacillales</taxon>
        <taxon>Paenibacillaceae</taxon>
        <taxon>Paenibacillus</taxon>
    </lineage>
</organism>
<dbReference type="Gene3D" id="1.10.1740.10">
    <property type="match status" value="1"/>
</dbReference>
<dbReference type="Pfam" id="PF08281">
    <property type="entry name" value="Sigma70_r4_2"/>
    <property type="match status" value="1"/>
</dbReference>
<name>A0A926KQ91_9BACL</name>
<dbReference type="SUPFAM" id="SSF88659">
    <property type="entry name" value="Sigma3 and sigma4 domains of RNA polymerase sigma factors"/>
    <property type="match status" value="1"/>
</dbReference>
<evidence type="ECO:0000256" key="5">
    <source>
        <dbReference type="NCBIfam" id="TIGR02959"/>
    </source>
</evidence>
<keyword evidence="4" id="KW-0804">Transcription</keyword>
<evidence type="ECO:0000313" key="8">
    <source>
        <dbReference type="EMBL" id="MBD0382054.1"/>
    </source>
</evidence>
<dbReference type="InterPro" id="IPR039425">
    <property type="entry name" value="RNA_pol_sigma-70-like"/>
</dbReference>
<dbReference type="SUPFAM" id="SSF88946">
    <property type="entry name" value="Sigma2 domain of RNA polymerase sigma factors"/>
    <property type="match status" value="1"/>
</dbReference>
<dbReference type="InterPro" id="IPR014304">
    <property type="entry name" value="RNA_pol_sigma-Z"/>
</dbReference>
<feature type="domain" description="RNA polymerase sigma factor 70 region 4 type 2" evidence="7">
    <location>
        <begin position="103"/>
        <end position="154"/>
    </location>
</feature>
<dbReference type="NCBIfam" id="NF007215">
    <property type="entry name" value="PRK09637.1"/>
    <property type="match status" value="1"/>
</dbReference>
<dbReference type="NCBIfam" id="TIGR02959">
    <property type="entry name" value="SigZ"/>
    <property type="match status" value="1"/>
</dbReference>
<dbReference type="InterPro" id="IPR013249">
    <property type="entry name" value="RNA_pol_sigma70_r4_t2"/>
</dbReference>
<dbReference type="Proteomes" id="UP000650466">
    <property type="component" value="Unassembled WGS sequence"/>
</dbReference>
<keyword evidence="9" id="KW-1185">Reference proteome</keyword>
<evidence type="ECO:0000256" key="1">
    <source>
        <dbReference type="ARBA" id="ARBA00010641"/>
    </source>
</evidence>
<dbReference type="RefSeq" id="WP_188175847.1">
    <property type="nucleotide sequence ID" value="NZ_JACVVD010000006.1"/>
</dbReference>
<sequence>MNTEEVWRSFYSPLRNFILKRAKSEQDAEDILQNVFMKIHANLDTLKDNEKLQSWIYQITRNTIIDYYRKEKHRQLQEELPLDLPWAEELEDVNEAFKEIAACIRPMVRQLSDKYVHAIELTEFGSYTQKQLSEELGISVSGAKSRVQRGREKLKELLLNCCNFEFDRLGNIVDYTSRNNCEGGCNSRSC</sequence>
<proteinExistence type="inferred from homology"/>
<evidence type="ECO:0000259" key="6">
    <source>
        <dbReference type="Pfam" id="PF04542"/>
    </source>
</evidence>
<dbReference type="CDD" id="cd06171">
    <property type="entry name" value="Sigma70_r4"/>
    <property type="match status" value="1"/>
</dbReference>
<reference evidence="8" key="1">
    <citation type="submission" date="2020-09" db="EMBL/GenBank/DDBJ databases">
        <title>Draft Genome Sequence of Paenibacillus sp. WST5.</title>
        <authorList>
            <person name="Bao Z."/>
        </authorList>
    </citation>
    <scope>NUCLEOTIDE SEQUENCE</scope>
    <source>
        <strain evidence="8">WST5</strain>
    </source>
</reference>
<dbReference type="EMBL" id="JACVVD010000006">
    <property type="protein sequence ID" value="MBD0382054.1"/>
    <property type="molecule type" value="Genomic_DNA"/>
</dbReference>
<dbReference type="InterPro" id="IPR014284">
    <property type="entry name" value="RNA_pol_sigma-70_dom"/>
</dbReference>
<dbReference type="InterPro" id="IPR013324">
    <property type="entry name" value="RNA_pol_sigma_r3/r4-like"/>
</dbReference>
<comment type="similarity">
    <text evidence="1">Belongs to the sigma-70 factor family. ECF subfamily.</text>
</comment>
<comment type="caution">
    <text evidence="8">The sequence shown here is derived from an EMBL/GenBank/DDBJ whole genome shotgun (WGS) entry which is preliminary data.</text>
</comment>
<dbReference type="AlphaFoldDB" id="A0A926KQ91"/>
<dbReference type="Gene3D" id="1.10.10.10">
    <property type="entry name" value="Winged helix-like DNA-binding domain superfamily/Winged helix DNA-binding domain"/>
    <property type="match status" value="1"/>
</dbReference>
<dbReference type="InterPro" id="IPR013325">
    <property type="entry name" value="RNA_pol_sigma_r2"/>
</dbReference>
<keyword evidence="3" id="KW-0731">Sigma factor</keyword>
<evidence type="ECO:0000259" key="7">
    <source>
        <dbReference type="Pfam" id="PF08281"/>
    </source>
</evidence>
<dbReference type="InterPro" id="IPR007627">
    <property type="entry name" value="RNA_pol_sigma70_r2"/>
</dbReference>
<evidence type="ECO:0000256" key="4">
    <source>
        <dbReference type="ARBA" id="ARBA00023163"/>
    </source>
</evidence>
<evidence type="ECO:0000256" key="2">
    <source>
        <dbReference type="ARBA" id="ARBA00023015"/>
    </source>
</evidence>
<accession>A0A926KQ91</accession>
<gene>
    <name evidence="8" type="primary">sigZ</name>
    <name evidence="8" type="ORF">ICC18_18210</name>
</gene>
<dbReference type="GO" id="GO:0003677">
    <property type="term" value="F:DNA binding"/>
    <property type="evidence" value="ECO:0007669"/>
    <property type="project" value="InterPro"/>
</dbReference>
<evidence type="ECO:0000313" key="9">
    <source>
        <dbReference type="Proteomes" id="UP000650466"/>
    </source>
</evidence>
<keyword evidence="2" id="KW-0805">Transcription regulation</keyword>
<dbReference type="GO" id="GO:0006352">
    <property type="term" value="P:DNA-templated transcription initiation"/>
    <property type="evidence" value="ECO:0007669"/>
    <property type="project" value="InterPro"/>
</dbReference>
<evidence type="ECO:0000256" key="3">
    <source>
        <dbReference type="ARBA" id="ARBA00023082"/>
    </source>
</evidence>
<dbReference type="NCBIfam" id="TIGR02937">
    <property type="entry name" value="sigma70-ECF"/>
    <property type="match status" value="1"/>
</dbReference>
<dbReference type="GO" id="GO:0016987">
    <property type="term" value="F:sigma factor activity"/>
    <property type="evidence" value="ECO:0007669"/>
    <property type="project" value="UniProtKB-KW"/>
</dbReference>
<dbReference type="Pfam" id="PF04542">
    <property type="entry name" value="Sigma70_r2"/>
    <property type="match status" value="1"/>
</dbReference>
<dbReference type="PANTHER" id="PTHR43133">
    <property type="entry name" value="RNA POLYMERASE ECF-TYPE SIGMA FACTO"/>
    <property type="match status" value="1"/>
</dbReference>
<dbReference type="InterPro" id="IPR036388">
    <property type="entry name" value="WH-like_DNA-bd_sf"/>
</dbReference>